<dbReference type="Proteomes" id="UP001439008">
    <property type="component" value="Unassembled WGS sequence"/>
</dbReference>
<dbReference type="PROSITE" id="PS50090">
    <property type="entry name" value="MYB_LIKE"/>
    <property type="match status" value="1"/>
</dbReference>
<dbReference type="CDD" id="cd11660">
    <property type="entry name" value="SANT_TRF"/>
    <property type="match status" value="1"/>
</dbReference>
<protein>
    <submittedName>
        <fullName evidence="4">Uncharacterized protein</fullName>
    </submittedName>
</protein>
<dbReference type="SUPFAM" id="SSF46689">
    <property type="entry name" value="Homeodomain-like"/>
    <property type="match status" value="1"/>
</dbReference>
<evidence type="ECO:0000256" key="1">
    <source>
        <dbReference type="ARBA" id="ARBA00023242"/>
    </source>
</evidence>
<dbReference type="SMART" id="SM00717">
    <property type="entry name" value="SANT"/>
    <property type="match status" value="1"/>
</dbReference>
<evidence type="ECO:0000313" key="4">
    <source>
        <dbReference type="EMBL" id="MES1918886.1"/>
    </source>
</evidence>
<dbReference type="PROSITE" id="PS51294">
    <property type="entry name" value="HTH_MYB"/>
    <property type="match status" value="1"/>
</dbReference>
<feature type="domain" description="Myb-like" evidence="2">
    <location>
        <begin position="199"/>
        <end position="255"/>
    </location>
</feature>
<accession>A0ABV2AGT7</accession>
<dbReference type="Gene3D" id="1.10.246.220">
    <property type="match status" value="1"/>
</dbReference>
<dbReference type="EMBL" id="JBDODL010000148">
    <property type="protein sequence ID" value="MES1918886.1"/>
    <property type="molecule type" value="Genomic_DNA"/>
</dbReference>
<name>A0ABV2AGT7_9EUKA</name>
<dbReference type="InterPro" id="IPR001005">
    <property type="entry name" value="SANT/Myb"/>
</dbReference>
<keyword evidence="1" id="KW-0539">Nucleus</keyword>
<keyword evidence="5" id="KW-1185">Reference proteome</keyword>
<gene>
    <name evidence="4" type="ORF">MHBO_000781</name>
</gene>
<dbReference type="InterPro" id="IPR052450">
    <property type="entry name" value="TRBD-Containing_Protein"/>
</dbReference>
<sequence>MISSRLYLARIRKKYDTRKITENFVQLVENTLTSKKQVLTQHLQTKLDKQTETAFRKIKNNLNRLDKALLKQMGGKNSKHKIGATSVETRHPSKLNKLSKNDKTAQTNNSNIIKPKPSIELLKTAKMVLPKRNLRMNLRSRKKISANKSDKEIGKVDKLSEKIATKRKNENECDIKIKKMRIVKAKNCTNLSNNATNSSIRRVRHTWSDLETESLVEGVKKHGAGSWSEIKSDETLTFSPRRTNVDLKDKWKNMVKSGKFQEYE</sequence>
<dbReference type="PANTHER" id="PTHR46734:SF1">
    <property type="entry name" value="TELOMERIC REPEAT-BINDING FACTOR 1"/>
    <property type="match status" value="1"/>
</dbReference>
<evidence type="ECO:0000313" key="5">
    <source>
        <dbReference type="Proteomes" id="UP001439008"/>
    </source>
</evidence>
<dbReference type="Pfam" id="PF00249">
    <property type="entry name" value="Myb_DNA-binding"/>
    <property type="match status" value="1"/>
</dbReference>
<evidence type="ECO:0000259" key="3">
    <source>
        <dbReference type="PROSITE" id="PS51294"/>
    </source>
</evidence>
<dbReference type="PANTHER" id="PTHR46734">
    <property type="entry name" value="TELOMERIC REPEAT-BINDING FACTOR 1 TERF1"/>
    <property type="match status" value="1"/>
</dbReference>
<reference evidence="4 5" key="1">
    <citation type="journal article" date="2024" name="BMC Biol.">
        <title>Comparative genomics of Ascetosporea gives new insight into the evolutionary basis for animal parasitism in Rhizaria.</title>
        <authorList>
            <person name="Hiltunen Thoren M."/>
            <person name="Onut-Brannstrom I."/>
            <person name="Alfjorden A."/>
            <person name="Peckova H."/>
            <person name="Swords F."/>
            <person name="Hooper C."/>
            <person name="Holzer A.S."/>
            <person name="Bass D."/>
            <person name="Burki F."/>
        </authorList>
    </citation>
    <scope>NUCLEOTIDE SEQUENCE [LARGE SCALE GENOMIC DNA]</scope>
    <source>
        <strain evidence="4">20-A016</strain>
    </source>
</reference>
<dbReference type="InterPro" id="IPR017930">
    <property type="entry name" value="Myb_dom"/>
</dbReference>
<evidence type="ECO:0000259" key="2">
    <source>
        <dbReference type="PROSITE" id="PS50090"/>
    </source>
</evidence>
<dbReference type="InterPro" id="IPR009057">
    <property type="entry name" value="Homeodomain-like_sf"/>
</dbReference>
<comment type="caution">
    <text evidence="4">The sequence shown here is derived from an EMBL/GenBank/DDBJ whole genome shotgun (WGS) entry which is preliminary data.</text>
</comment>
<proteinExistence type="predicted"/>
<feature type="domain" description="HTH myb-type" evidence="3">
    <location>
        <begin position="199"/>
        <end position="259"/>
    </location>
</feature>
<organism evidence="4 5">
    <name type="scientific">Bonamia ostreae</name>
    <dbReference type="NCBI Taxonomy" id="126728"/>
    <lineage>
        <taxon>Eukaryota</taxon>
        <taxon>Sar</taxon>
        <taxon>Rhizaria</taxon>
        <taxon>Endomyxa</taxon>
        <taxon>Ascetosporea</taxon>
        <taxon>Haplosporida</taxon>
        <taxon>Bonamia</taxon>
    </lineage>
</organism>